<feature type="compositionally biased region" description="Basic and acidic residues" evidence="2">
    <location>
        <begin position="191"/>
        <end position="202"/>
    </location>
</feature>
<evidence type="ECO:0000256" key="1">
    <source>
        <dbReference type="SAM" id="Coils"/>
    </source>
</evidence>
<feature type="compositionally biased region" description="Low complexity" evidence="2">
    <location>
        <begin position="584"/>
        <end position="619"/>
    </location>
</feature>
<feature type="coiled-coil region" evidence="1">
    <location>
        <begin position="294"/>
        <end position="339"/>
    </location>
</feature>
<feature type="region of interest" description="Disordered" evidence="2">
    <location>
        <begin position="183"/>
        <end position="202"/>
    </location>
</feature>
<feature type="region of interest" description="Disordered" evidence="2">
    <location>
        <begin position="555"/>
        <end position="631"/>
    </location>
</feature>
<proteinExistence type="predicted"/>
<dbReference type="Pfam" id="PF25597">
    <property type="entry name" value="SH3_retrovirus"/>
    <property type="match status" value="1"/>
</dbReference>
<reference evidence="4 5" key="1">
    <citation type="submission" date="2020-02" db="EMBL/GenBank/DDBJ databases">
        <authorList>
            <person name="Ferguson B K."/>
        </authorList>
    </citation>
    <scope>NUCLEOTIDE SEQUENCE [LARGE SCALE GENOMIC DNA]</scope>
</reference>
<keyword evidence="5" id="KW-1185">Reference proteome</keyword>
<feature type="compositionally biased region" description="Basic and acidic residues" evidence="2">
    <location>
        <begin position="561"/>
        <end position="581"/>
    </location>
</feature>
<gene>
    <name evidence="4" type="ORF">TBRA_LOCUS4967</name>
</gene>
<keyword evidence="1" id="KW-0175">Coiled coil</keyword>
<sequence>MNTSGVLNSSVSQMLSRIDWSSMAENDAVEIIRCTIAGASEASVRSSCMMNGLNVDDDMNKLRDRLMRFEIRARFGDDKAMWDPVQDVASQMPAGTVASNNQAAVEATPLASSPNKLGNNFRQWRNMHNISESSSLMDTVIDGNAERGRCIAENESAESVTESELRDRVDERVHTEQQRALELSNGGHSESVNREEIVNSSEREEQVATNEFERGPAAGATATLWFTQRNTNFFLHSETKETKEKSPKKVNFSDSPDHQETEDELNDQWFSEMKEISLRKEALLQNQLEIAAENQRLMQEMIAEQRNLRAAQEAAQASQEKLRKEQAEATKKLNKISSTLEAILLDSRQQQADKENDPGRFGCVAYAKILTNTKKFGEKAAAAILVGYKSNGFLLWQPNHNRFIISRHVRFNEKITYGDTKENKSIREQNETEVESNEIEEKEKTEENNDQTIFKRLYSKEFVVNSSSAVPHGVKSKVLRQVLSLRPLLSLQNRIIKMMNINDLDPIRPPGLRQVFVANAVTMKYHELSEELAGRELNTRNKSLTLPRQQLTIGQRMNYCIRDRRPDSRQHQPGARDRRIDSTAASAPAAQQPQHSRSTAAAQQHQQHQHSSISTAAAQQRRHSSSRATTAQPLASIEISSAEVACKLYFNLV</sequence>
<organism evidence="4 5">
    <name type="scientific">Trichogramma brassicae</name>
    <dbReference type="NCBI Taxonomy" id="86971"/>
    <lineage>
        <taxon>Eukaryota</taxon>
        <taxon>Metazoa</taxon>
        <taxon>Ecdysozoa</taxon>
        <taxon>Arthropoda</taxon>
        <taxon>Hexapoda</taxon>
        <taxon>Insecta</taxon>
        <taxon>Pterygota</taxon>
        <taxon>Neoptera</taxon>
        <taxon>Endopterygota</taxon>
        <taxon>Hymenoptera</taxon>
        <taxon>Apocrita</taxon>
        <taxon>Proctotrupomorpha</taxon>
        <taxon>Chalcidoidea</taxon>
        <taxon>Trichogrammatidae</taxon>
        <taxon>Trichogramma</taxon>
    </lineage>
</organism>
<evidence type="ECO:0000313" key="5">
    <source>
        <dbReference type="Proteomes" id="UP000479190"/>
    </source>
</evidence>
<accession>A0A6H5IBJ8</accession>
<name>A0A6H5IBJ8_9HYME</name>
<dbReference type="AlphaFoldDB" id="A0A6H5IBJ8"/>
<protein>
    <recommendedName>
        <fullName evidence="3">Retroviral polymerase SH3-like domain-containing protein</fullName>
    </recommendedName>
</protein>
<dbReference type="EMBL" id="CADCXV010000697">
    <property type="protein sequence ID" value="CAB0033046.1"/>
    <property type="molecule type" value="Genomic_DNA"/>
</dbReference>
<feature type="region of interest" description="Disordered" evidence="2">
    <location>
        <begin position="239"/>
        <end position="264"/>
    </location>
</feature>
<feature type="domain" description="Retroviral polymerase SH3-like" evidence="3">
    <location>
        <begin position="363"/>
        <end position="423"/>
    </location>
</feature>
<evidence type="ECO:0000256" key="2">
    <source>
        <dbReference type="SAM" id="MobiDB-lite"/>
    </source>
</evidence>
<evidence type="ECO:0000259" key="3">
    <source>
        <dbReference type="Pfam" id="PF25597"/>
    </source>
</evidence>
<evidence type="ECO:0000313" key="4">
    <source>
        <dbReference type="EMBL" id="CAB0033046.1"/>
    </source>
</evidence>
<dbReference type="Proteomes" id="UP000479190">
    <property type="component" value="Unassembled WGS sequence"/>
</dbReference>
<dbReference type="OrthoDB" id="422839at2759"/>
<dbReference type="InterPro" id="IPR057670">
    <property type="entry name" value="SH3_retrovirus"/>
</dbReference>
<feature type="region of interest" description="Disordered" evidence="2">
    <location>
        <begin position="422"/>
        <end position="447"/>
    </location>
</feature>